<comment type="caution">
    <text evidence="1">The sequence shown here is derived from an EMBL/GenBank/DDBJ whole genome shotgun (WGS) entry which is preliminary data.</text>
</comment>
<organism evidence="1 2">
    <name type="scientific">Polarella glacialis</name>
    <name type="common">Dinoflagellate</name>
    <dbReference type="NCBI Taxonomy" id="89957"/>
    <lineage>
        <taxon>Eukaryota</taxon>
        <taxon>Sar</taxon>
        <taxon>Alveolata</taxon>
        <taxon>Dinophyceae</taxon>
        <taxon>Suessiales</taxon>
        <taxon>Suessiaceae</taxon>
        <taxon>Polarella</taxon>
    </lineage>
</organism>
<dbReference type="Proteomes" id="UP000654075">
    <property type="component" value="Unassembled WGS sequence"/>
</dbReference>
<dbReference type="PROSITE" id="PS51354">
    <property type="entry name" value="GLUTAREDOXIN_2"/>
    <property type="match status" value="1"/>
</dbReference>
<dbReference type="Gene3D" id="3.40.30.10">
    <property type="entry name" value="Glutaredoxin"/>
    <property type="match status" value="1"/>
</dbReference>
<dbReference type="InterPro" id="IPR036249">
    <property type="entry name" value="Thioredoxin-like_sf"/>
</dbReference>
<reference evidence="1" key="1">
    <citation type="submission" date="2021-02" db="EMBL/GenBank/DDBJ databases">
        <authorList>
            <person name="Dougan E. K."/>
            <person name="Rhodes N."/>
            <person name="Thang M."/>
            <person name="Chan C."/>
        </authorList>
    </citation>
    <scope>NUCLEOTIDE SEQUENCE</scope>
</reference>
<evidence type="ECO:0000313" key="1">
    <source>
        <dbReference type="EMBL" id="CAE8614020.1"/>
    </source>
</evidence>
<evidence type="ECO:0008006" key="3">
    <source>
        <dbReference type="Google" id="ProtNLM"/>
    </source>
</evidence>
<evidence type="ECO:0000313" key="2">
    <source>
        <dbReference type="Proteomes" id="UP000654075"/>
    </source>
</evidence>
<sequence>FGVQLGVLLGSTTLLFQGNHKEKASSTPADPLQKALGGSDVVVFSTAGCPSCMQTENALLAQGIEFKKVPLPSYQAAIGEATGRGPASHFVWVKGSCVGNGKEVQSMLAAGTFQEMLAA</sequence>
<protein>
    <recommendedName>
        <fullName evidence="3">Glutaredoxin domain-containing protein</fullName>
    </recommendedName>
</protein>
<keyword evidence="2" id="KW-1185">Reference proteome</keyword>
<dbReference type="SUPFAM" id="SSF52833">
    <property type="entry name" value="Thioredoxin-like"/>
    <property type="match status" value="1"/>
</dbReference>
<dbReference type="AlphaFoldDB" id="A0A813FPC4"/>
<accession>A0A813FPC4</accession>
<gene>
    <name evidence="1" type="ORF">PGLA1383_LOCUS31756</name>
</gene>
<name>A0A813FPC4_POLGL</name>
<feature type="non-terminal residue" evidence="1">
    <location>
        <position position="1"/>
    </location>
</feature>
<dbReference type="EMBL" id="CAJNNV010025355">
    <property type="protein sequence ID" value="CAE8614020.1"/>
    <property type="molecule type" value="Genomic_DNA"/>
</dbReference>
<proteinExistence type="predicted"/>